<name>A0A660E3C3_9LACO</name>
<protein>
    <submittedName>
        <fullName evidence="2">Cell surface protein [Lactobacillus sp.]</fullName>
    </submittedName>
</protein>
<sequence length="693" mass="77388">MQKVYWKWLLFIIASLGILKAMTPAQAAVKTPNGLSMENLFAPATFNNNSAQLLPGPVHGSETTQIIQLTNAKDQVGGVWSLPGNEFDLNQDNHISMWIKMADAVKNAGEGMAFVLHNDPRGRSAVAQDENGKGKGESLGVWGIDNDKREDDVREIAKTAIQNSWALEFDNHLNQSKKNGRGDSFDRQLKGQHIASDYPGDYHAYVQQENEHIILSDKFRYEMRHQTNVDRIYFTNGQWRHVSLDWRAETHEMTYEFDDIDVNGNLGQSHFKQVETIDTNQFASKDGKLTWGMIGTTSEVFQPQQVIFDAVPNLIKAKTTLAITNETQKKEVNTGARVRATDHLKYAYTVKYRSGLQSWSDIEADLNLPTTVDWSSAEIKYTNGKTQKLDKPTDQNVKVKLDQPLSKDNQLAVIIFRGQAQAVTAVTPITSMNNVVQTHKLKTEVTAPSYDLIPARGLEVTPAKITYRQKKGQSLTIGGQVKDTLQHTPLAVDDVKVTAYLKDQEIGHTVLKTVDGHQGDFEMKLDTRELVVGQHTLSLQAVDRDQHESEVAKVTIEVIGGELAFQTVGSSGTFAPVKLTGKTQAAIRQADWQLKIRDERGSGSRWQLKATASEFVNEKKQALRGNVYYRHQNHDQKIGSEAIIVDEHATKNDEETHDVIDCWEHEGLIMKTNAGAVSGNYTGTIKWTLADAP</sequence>
<organism evidence="2 3">
    <name type="scientific">Lactiplantibacillus mudanjiangensis</name>
    <dbReference type="NCBI Taxonomy" id="1296538"/>
    <lineage>
        <taxon>Bacteria</taxon>
        <taxon>Bacillati</taxon>
        <taxon>Bacillota</taxon>
        <taxon>Bacilli</taxon>
        <taxon>Lactobacillales</taxon>
        <taxon>Lactobacillaceae</taxon>
        <taxon>Lactiplantibacillus</taxon>
    </lineage>
</organism>
<gene>
    <name evidence="2" type="ORF">MUDAN_MDHGFNIF_00864</name>
</gene>
<dbReference type="SUPFAM" id="SSF49899">
    <property type="entry name" value="Concanavalin A-like lectins/glucanases"/>
    <property type="match status" value="1"/>
</dbReference>
<dbReference type="EMBL" id="UYIG01000130">
    <property type="protein sequence ID" value="VDG29183.1"/>
    <property type="molecule type" value="Genomic_DNA"/>
</dbReference>
<dbReference type="AlphaFoldDB" id="A0A660E3C3"/>
<dbReference type="OrthoDB" id="2306834at2"/>
<keyword evidence="3" id="KW-1185">Reference proteome</keyword>
<evidence type="ECO:0000256" key="1">
    <source>
        <dbReference type="SAM" id="SignalP"/>
    </source>
</evidence>
<feature type="signal peptide" evidence="1">
    <location>
        <begin position="1"/>
        <end position="27"/>
    </location>
</feature>
<evidence type="ECO:0000313" key="2">
    <source>
        <dbReference type="EMBL" id="VDG29183.1"/>
    </source>
</evidence>
<reference evidence="2 3" key="1">
    <citation type="submission" date="2018-11" db="EMBL/GenBank/DDBJ databases">
        <authorList>
            <person name="Wuyts S."/>
        </authorList>
    </citation>
    <scope>NUCLEOTIDE SEQUENCE [LARGE SCALE GENOMIC DNA]</scope>
    <source>
        <strain evidence="2">Lactobacillus mudanjiangensis AMBF249</strain>
    </source>
</reference>
<evidence type="ECO:0000313" key="3">
    <source>
        <dbReference type="Proteomes" id="UP000289996"/>
    </source>
</evidence>
<proteinExistence type="predicted"/>
<dbReference type="InterPro" id="IPR013320">
    <property type="entry name" value="ConA-like_dom_sf"/>
</dbReference>
<keyword evidence="1" id="KW-0732">Signal</keyword>
<feature type="chain" id="PRO_5024894819" evidence="1">
    <location>
        <begin position="28"/>
        <end position="693"/>
    </location>
</feature>
<dbReference type="Gene3D" id="2.60.120.200">
    <property type="match status" value="1"/>
</dbReference>
<dbReference type="RefSeq" id="WP_130844265.1">
    <property type="nucleotide sequence ID" value="NZ_BJDY01000003.1"/>
</dbReference>
<accession>A0A660E3C3</accession>
<dbReference type="Proteomes" id="UP000289996">
    <property type="component" value="Unassembled WGS sequence"/>
</dbReference>